<feature type="region of interest" description="Disordered" evidence="1">
    <location>
        <begin position="27"/>
        <end position="59"/>
    </location>
</feature>
<evidence type="ECO:0000313" key="2">
    <source>
        <dbReference type="EMBL" id="CAH9141137.1"/>
    </source>
</evidence>
<dbReference type="AlphaFoldDB" id="A0AAV0G0R3"/>
<comment type="caution">
    <text evidence="2">The sequence shown here is derived from an EMBL/GenBank/DDBJ whole genome shotgun (WGS) entry which is preliminary data.</text>
</comment>
<dbReference type="EMBL" id="CAMAPF010001028">
    <property type="protein sequence ID" value="CAH9141137.1"/>
    <property type="molecule type" value="Genomic_DNA"/>
</dbReference>
<evidence type="ECO:0000313" key="3">
    <source>
        <dbReference type="Proteomes" id="UP001152523"/>
    </source>
</evidence>
<feature type="non-terminal residue" evidence="2">
    <location>
        <position position="113"/>
    </location>
</feature>
<dbReference type="Proteomes" id="UP001152523">
    <property type="component" value="Unassembled WGS sequence"/>
</dbReference>
<gene>
    <name evidence="2" type="ORF">CEPIT_LOCUS38900</name>
</gene>
<sequence>MHHHTFDVSSPQTEDMSLDMYATNADISIHSGDTNPLPTHVSGSSNEVSSPTSSDGEGLAVHTCSLDVRQGPNRQATKKIIVELIKHRYADASRKPYAPKDIIVDLNRDYDLT</sequence>
<accession>A0AAV0G0R3</accession>
<organism evidence="2 3">
    <name type="scientific">Cuscuta epithymum</name>
    <dbReference type="NCBI Taxonomy" id="186058"/>
    <lineage>
        <taxon>Eukaryota</taxon>
        <taxon>Viridiplantae</taxon>
        <taxon>Streptophyta</taxon>
        <taxon>Embryophyta</taxon>
        <taxon>Tracheophyta</taxon>
        <taxon>Spermatophyta</taxon>
        <taxon>Magnoliopsida</taxon>
        <taxon>eudicotyledons</taxon>
        <taxon>Gunneridae</taxon>
        <taxon>Pentapetalae</taxon>
        <taxon>asterids</taxon>
        <taxon>lamiids</taxon>
        <taxon>Solanales</taxon>
        <taxon>Convolvulaceae</taxon>
        <taxon>Cuscuteae</taxon>
        <taxon>Cuscuta</taxon>
        <taxon>Cuscuta subgen. Cuscuta</taxon>
    </lineage>
</organism>
<evidence type="ECO:0000256" key="1">
    <source>
        <dbReference type="SAM" id="MobiDB-lite"/>
    </source>
</evidence>
<protein>
    <submittedName>
        <fullName evidence="2">Uncharacterized protein</fullName>
    </submittedName>
</protein>
<keyword evidence="3" id="KW-1185">Reference proteome</keyword>
<reference evidence="2" key="1">
    <citation type="submission" date="2022-07" db="EMBL/GenBank/DDBJ databases">
        <authorList>
            <person name="Macas J."/>
            <person name="Novak P."/>
            <person name="Neumann P."/>
        </authorList>
    </citation>
    <scope>NUCLEOTIDE SEQUENCE</scope>
</reference>
<proteinExistence type="predicted"/>
<feature type="compositionally biased region" description="Polar residues" evidence="1">
    <location>
        <begin position="31"/>
        <end position="55"/>
    </location>
</feature>
<name>A0AAV0G0R3_9ASTE</name>